<dbReference type="Pfam" id="PF15697">
    <property type="entry name" value="DUF4666"/>
    <property type="match status" value="1"/>
</dbReference>
<dbReference type="OrthoDB" id="689003at2759"/>
<dbReference type="OMA" id="DKHQSAS"/>
<proteinExistence type="predicted"/>
<organism evidence="3 4">
    <name type="scientific">Musa acuminata subsp. malaccensis</name>
    <name type="common">Wild banana</name>
    <name type="synonym">Musa malaccensis</name>
    <dbReference type="NCBI Taxonomy" id="214687"/>
    <lineage>
        <taxon>Eukaryota</taxon>
        <taxon>Viridiplantae</taxon>
        <taxon>Streptophyta</taxon>
        <taxon>Embryophyta</taxon>
        <taxon>Tracheophyta</taxon>
        <taxon>Spermatophyta</taxon>
        <taxon>Magnoliopsida</taxon>
        <taxon>Liliopsida</taxon>
        <taxon>Zingiberales</taxon>
        <taxon>Musaceae</taxon>
        <taxon>Musa</taxon>
    </lineage>
</organism>
<protein>
    <submittedName>
        <fullName evidence="2">(wild Malaysian banana) hypothetical protein</fullName>
    </submittedName>
</protein>
<dbReference type="AlphaFoldDB" id="A0A804JD99"/>
<feature type="compositionally biased region" description="Low complexity" evidence="1">
    <location>
        <begin position="54"/>
        <end position="71"/>
    </location>
</feature>
<evidence type="ECO:0000313" key="2">
    <source>
        <dbReference type="EMBL" id="CAG1845450.1"/>
    </source>
</evidence>
<evidence type="ECO:0000313" key="4">
    <source>
        <dbReference type="Proteomes" id="UP000012960"/>
    </source>
</evidence>
<evidence type="ECO:0000313" key="3">
    <source>
        <dbReference type="EnsemblPlants" id="Ma06_p06310.1"/>
    </source>
</evidence>
<dbReference type="InterPro" id="IPR031421">
    <property type="entry name" value="DUF4666"/>
</dbReference>
<dbReference type="Proteomes" id="UP000012960">
    <property type="component" value="Unplaced"/>
</dbReference>
<sequence>MARLQRSVTTFRRSGSSGMVWDENFLPGDLSRIKKKEEEGVAGFKEETMRHSKSMGSTGNMGRRSSNGGSRQVVFPAGFVSPAADPPSPDVPRCLCCGFFSQNRSANRFKPRRR</sequence>
<keyword evidence="4" id="KW-1185">Reference proteome</keyword>
<reference evidence="3" key="2">
    <citation type="submission" date="2021-05" db="UniProtKB">
        <authorList>
            <consortium name="EnsemblPlants"/>
        </authorList>
    </citation>
    <scope>IDENTIFICATION</scope>
    <source>
        <strain evidence="3">subsp. malaccensis</strain>
    </source>
</reference>
<feature type="region of interest" description="Disordered" evidence="1">
    <location>
        <begin position="49"/>
        <end position="73"/>
    </location>
</feature>
<name>A0A804JD99_MUSAM</name>
<accession>A0A804JD99</accession>
<dbReference type="Gramene" id="Ma06_t06310.1">
    <property type="protein sequence ID" value="Ma06_p06310.1"/>
    <property type="gene ID" value="Ma06_g06310"/>
</dbReference>
<dbReference type="KEGG" id="mus:103988233"/>
<reference evidence="2" key="1">
    <citation type="submission" date="2021-03" db="EMBL/GenBank/DDBJ databases">
        <authorList>
            <consortium name="Genoscope - CEA"/>
            <person name="William W."/>
        </authorList>
    </citation>
    <scope>NUCLEOTIDE SEQUENCE</scope>
    <source>
        <strain evidence="2">Doubled-haploid Pahang</strain>
    </source>
</reference>
<gene>
    <name evidence="2" type="ORF">GSMUA_152450.1</name>
</gene>
<dbReference type="PANTHER" id="PTHR33730">
    <property type="entry name" value="OS05G0542732 PROTEIN-RELATED"/>
    <property type="match status" value="1"/>
</dbReference>
<evidence type="ECO:0000256" key="1">
    <source>
        <dbReference type="SAM" id="MobiDB-lite"/>
    </source>
</evidence>
<dbReference type="EMBL" id="HG996471">
    <property type="protein sequence ID" value="CAG1845450.1"/>
    <property type="molecule type" value="Genomic_DNA"/>
</dbReference>
<dbReference type="EnsemblPlants" id="Ma06_t06310.1">
    <property type="protein sequence ID" value="Ma06_p06310.1"/>
    <property type="gene ID" value="Ma06_g06310"/>
</dbReference>
<dbReference type="PANTHER" id="PTHR33730:SF16">
    <property type="entry name" value="OS01G0174100 PROTEIN"/>
    <property type="match status" value="1"/>
</dbReference>